<dbReference type="GO" id="GO:0003729">
    <property type="term" value="F:mRNA binding"/>
    <property type="evidence" value="ECO:0007669"/>
    <property type="project" value="InterPro"/>
</dbReference>
<dbReference type="Gene3D" id="4.10.1000.10">
    <property type="entry name" value="Zinc finger, CCCH-type"/>
    <property type="match status" value="1"/>
</dbReference>
<evidence type="ECO:0000256" key="1">
    <source>
        <dbReference type="ARBA" id="ARBA00022723"/>
    </source>
</evidence>
<dbReference type="EMBL" id="JAAPAO010000141">
    <property type="protein sequence ID" value="KAF4671107.1"/>
    <property type="molecule type" value="Genomic_DNA"/>
</dbReference>
<protein>
    <recommendedName>
        <fullName evidence="7">C3H1-type domain-containing protein</fullName>
    </recommendedName>
</protein>
<evidence type="ECO:0000256" key="2">
    <source>
        <dbReference type="ARBA" id="ARBA00022737"/>
    </source>
</evidence>
<sequence>MLPLQKPNEVGKALLVPDAATPANSSSVYTRYLSQFYKTKLCKYHVEGYCNRGDNCTHAHSVSELESQPNLSRARMCRILLQKGHCDDVDCAYAHDLDTVKSANAFFRTKLCDFAKKGHCKLGDKCRYAHCESELIRDDSGFDDTGNYGLQKAHTVDTLDEPTRDRKLAAIHGRQRRKRRGRMNKAHTAPLIDSPKMDGNTLGPPPPTSGASTPCMMYMVPVPMSLPQDSARHFSDHHHLTSDARNSSRNVCTADKSRSGLMFGGAYELINNSTWSSSSPVVVKDDKH</sequence>
<feature type="domain" description="C3H1-type" evidence="7">
    <location>
        <begin position="106"/>
        <end position="133"/>
    </location>
</feature>
<feature type="domain" description="C3H1-type" evidence="7">
    <location>
        <begin position="36"/>
        <end position="63"/>
    </location>
</feature>
<dbReference type="AlphaFoldDB" id="A0A7J6MI54"/>
<dbReference type="SUPFAM" id="SSF90229">
    <property type="entry name" value="CCCH zinc finger"/>
    <property type="match status" value="2"/>
</dbReference>
<evidence type="ECO:0000256" key="3">
    <source>
        <dbReference type="ARBA" id="ARBA00022771"/>
    </source>
</evidence>
<dbReference type="PANTHER" id="PTHR12547">
    <property type="entry name" value="CCCH ZINC FINGER/TIS11-RELATED"/>
    <property type="match status" value="1"/>
</dbReference>
<dbReference type="Gene3D" id="3.30.1370.210">
    <property type="match status" value="1"/>
</dbReference>
<evidence type="ECO:0000313" key="8">
    <source>
        <dbReference type="EMBL" id="KAF4671107.1"/>
    </source>
</evidence>
<evidence type="ECO:0000259" key="7">
    <source>
        <dbReference type="PROSITE" id="PS50103"/>
    </source>
</evidence>
<evidence type="ECO:0000256" key="6">
    <source>
        <dbReference type="SAM" id="MobiDB-lite"/>
    </source>
</evidence>
<keyword evidence="3 5" id="KW-0863">Zinc-finger</keyword>
<dbReference type="Pfam" id="PF00642">
    <property type="entry name" value="zf-CCCH"/>
    <property type="match status" value="2"/>
</dbReference>
<evidence type="ECO:0000256" key="4">
    <source>
        <dbReference type="ARBA" id="ARBA00022833"/>
    </source>
</evidence>
<proteinExistence type="predicted"/>
<organism evidence="8 9">
    <name type="scientific">Perkinsus chesapeaki</name>
    <name type="common">Clam parasite</name>
    <name type="synonym">Perkinsus andrewsi</name>
    <dbReference type="NCBI Taxonomy" id="330153"/>
    <lineage>
        <taxon>Eukaryota</taxon>
        <taxon>Sar</taxon>
        <taxon>Alveolata</taxon>
        <taxon>Perkinsozoa</taxon>
        <taxon>Perkinsea</taxon>
        <taxon>Perkinsida</taxon>
        <taxon>Perkinsidae</taxon>
        <taxon>Perkinsus</taxon>
    </lineage>
</organism>
<dbReference type="Proteomes" id="UP000591131">
    <property type="component" value="Unassembled WGS sequence"/>
</dbReference>
<keyword evidence="1 5" id="KW-0479">Metal-binding</keyword>
<dbReference type="InterPro" id="IPR045877">
    <property type="entry name" value="ZFP36-like"/>
</dbReference>
<name>A0A7J6MI54_PERCH</name>
<keyword evidence="2" id="KW-0677">Repeat</keyword>
<keyword evidence="9" id="KW-1185">Reference proteome</keyword>
<accession>A0A7J6MI54</accession>
<feature type="compositionally biased region" description="Basic residues" evidence="6">
    <location>
        <begin position="173"/>
        <end position="185"/>
    </location>
</feature>
<dbReference type="InterPro" id="IPR000571">
    <property type="entry name" value="Znf_CCCH"/>
</dbReference>
<evidence type="ECO:0000313" key="9">
    <source>
        <dbReference type="Proteomes" id="UP000591131"/>
    </source>
</evidence>
<evidence type="ECO:0000256" key="5">
    <source>
        <dbReference type="PROSITE-ProRule" id="PRU00723"/>
    </source>
</evidence>
<dbReference type="PANTHER" id="PTHR12547:SF18">
    <property type="entry name" value="PROTEIN TIS11"/>
    <property type="match status" value="1"/>
</dbReference>
<gene>
    <name evidence="8" type="ORF">FOL47_001697</name>
</gene>
<dbReference type="SMART" id="SM00356">
    <property type="entry name" value="ZnF_C3H1"/>
    <property type="match status" value="3"/>
</dbReference>
<feature type="region of interest" description="Disordered" evidence="6">
    <location>
        <begin position="172"/>
        <end position="211"/>
    </location>
</feature>
<feature type="zinc finger region" description="C3H1-type" evidence="5">
    <location>
        <begin position="36"/>
        <end position="63"/>
    </location>
</feature>
<reference evidence="8 9" key="1">
    <citation type="submission" date="2020-04" db="EMBL/GenBank/DDBJ databases">
        <title>Perkinsus chesapeaki whole genome sequence.</title>
        <authorList>
            <person name="Bogema D.R."/>
        </authorList>
    </citation>
    <scope>NUCLEOTIDE SEQUENCE [LARGE SCALE GENOMIC DNA]</scope>
    <source>
        <strain evidence="8">ATCC PRA-425</strain>
    </source>
</reference>
<dbReference type="GO" id="GO:0008270">
    <property type="term" value="F:zinc ion binding"/>
    <property type="evidence" value="ECO:0007669"/>
    <property type="project" value="UniProtKB-KW"/>
</dbReference>
<feature type="zinc finger region" description="C3H1-type" evidence="5">
    <location>
        <begin position="106"/>
        <end position="133"/>
    </location>
</feature>
<comment type="caution">
    <text evidence="8">The sequence shown here is derived from an EMBL/GenBank/DDBJ whole genome shotgun (WGS) entry which is preliminary data.</text>
</comment>
<dbReference type="PROSITE" id="PS50103">
    <property type="entry name" value="ZF_C3H1"/>
    <property type="match status" value="2"/>
</dbReference>
<keyword evidence="4 5" id="KW-0862">Zinc</keyword>
<dbReference type="OrthoDB" id="446936at2759"/>
<dbReference type="InterPro" id="IPR036855">
    <property type="entry name" value="Znf_CCCH_sf"/>
</dbReference>